<proteinExistence type="predicted"/>
<keyword evidence="2" id="KW-1185">Reference proteome</keyword>
<evidence type="ECO:0000313" key="2">
    <source>
        <dbReference type="Proteomes" id="UP000623467"/>
    </source>
</evidence>
<evidence type="ECO:0000313" key="1">
    <source>
        <dbReference type="EMBL" id="KAF7370485.1"/>
    </source>
</evidence>
<organism evidence="1 2">
    <name type="scientific">Mycena sanguinolenta</name>
    <dbReference type="NCBI Taxonomy" id="230812"/>
    <lineage>
        <taxon>Eukaryota</taxon>
        <taxon>Fungi</taxon>
        <taxon>Dikarya</taxon>
        <taxon>Basidiomycota</taxon>
        <taxon>Agaricomycotina</taxon>
        <taxon>Agaricomycetes</taxon>
        <taxon>Agaricomycetidae</taxon>
        <taxon>Agaricales</taxon>
        <taxon>Marasmiineae</taxon>
        <taxon>Mycenaceae</taxon>
        <taxon>Mycena</taxon>
    </lineage>
</organism>
<name>A0A8H6Z0N4_9AGAR</name>
<protein>
    <submittedName>
        <fullName evidence="1">Uncharacterized protein</fullName>
    </submittedName>
</protein>
<dbReference type="AlphaFoldDB" id="A0A8H6Z0N4"/>
<reference evidence="1" key="1">
    <citation type="submission" date="2020-05" db="EMBL/GenBank/DDBJ databases">
        <title>Mycena genomes resolve the evolution of fungal bioluminescence.</title>
        <authorList>
            <person name="Tsai I.J."/>
        </authorList>
    </citation>
    <scope>NUCLEOTIDE SEQUENCE</scope>
    <source>
        <strain evidence="1">160909Yilan</strain>
    </source>
</reference>
<dbReference type="EMBL" id="JACAZH010000004">
    <property type="protein sequence ID" value="KAF7370485.1"/>
    <property type="molecule type" value="Genomic_DNA"/>
</dbReference>
<comment type="caution">
    <text evidence="1">The sequence shown here is derived from an EMBL/GenBank/DDBJ whole genome shotgun (WGS) entry which is preliminary data.</text>
</comment>
<accession>A0A8H6Z0N4</accession>
<gene>
    <name evidence="1" type="ORF">MSAN_00680300</name>
</gene>
<dbReference type="Proteomes" id="UP000623467">
    <property type="component" value="Unassembled WGS sequence"/>
</dbReference>
<sequence>MPSCLLWLCWNPILPDLSPYWTVDLATIPVQPMALSSVPVWLGEVHLISKAIKVMHGVLKSMCTFVKSNFKMKSTLSSPSPSSRLSLRSTRFFLYQPLAPRPGTMTLRHGTRLRRNQLVALDNWLKNDSTGKSLHLLDRNPGIEEALCVVYMSIAKGAVEGDFKKPRHLPFLTQHGGCLISQAARPSGLVHGL</sequence>